<comment type="similarity">
    <text evidence="2 7 8">Belongs to the peptidase C12 family.</text>
</comment>
<sequence>MAEEQKPTDSSGETGPESCEANPPVTLRRSGRVRRRPSDHIDNGAQESRGPATTSSSTSARRNPKRKAAPETFDVPDNLLEASLAPWKENELTEWEGWTELESDPAFFTLVLGLLGVKGARIVEALSVDEDSLAALPSPVYGLVFLYQYLGEESGKETAETGRDVWFANQTTNNACATIALLNIIMNVDGLSLDLLNAALALDNKVDRALTAKKSKKSNKRVKRRRAGSAESEGGSGYHFIAFVPRGQRVWLLDGLSSAPVCIGEYAQDQHWTSVMRPVLQERMMRYETEQLSFSLLALCGDDLGHVRQKLSANIRCLESIAAKLASSPEWNPKASSDIIYSSTDARLSLYQLDTQDVKGVPDPEPDPPLSNLHESSEIDSQTTEAASKLWEQLGDEQKGLRLQYEGSLNMDEHESARVFGRTKDYAPAIHEWVKILADRGVLKELHDQVQLSKSP</sequence>
<name>A0AAJ0GSW6_9PEZI</name>
<organism evidence="11 12">
    <name type="scientific">Chaetomium strumarium</name>
    <dbReference type="NCBI Taxonomy" id="1170767"/>
    <lineage>
        <taxon>Eukaryota</taxon>
        <taxon>Fungi</taxon>
        <taxon>Dikarya</taxon>
        <taxon>Ascomycota</taxon>
        <taxon>Pezizomycotina</taxon>
        <taxon>Sordariomycetes</taxon>
        <taxon>Sordariomycetidae</taxon>
        <taxon>Sordariales</taxon>
        <taxon>Chaetomiaceae</taxon>
        <taxon>Chaetomium</taxon>
    </lineage>
</organism>
<dbReference type="EMBL" id="JAUDZG010000004">
    <property type="protein sequence ID" value="KAK3305531.1"/>
    <property type="molecule type" value="Genomic_DNA"/>
</dbReference>
<evidence type="ECO:0000256" key="2">
    <source>
        <dbReference type="ARBA" id="ARBA00009326"/>
    </source>
</evidence>
<gene>
    <name evidence="11" type="ORF">B0T15DRAFT_493689</name>
</gene>
<dbReference type="PROSITE" id="PS52048">
    <property type="entry name" value="UCH_DOMAIN"/>
    <property type="match status" value="1"/>
</dbReference>
<dbReference type="GO" id="GO:0005737">
    <property type="term" value="C:cytoplasm"/>
    <property type="evidence" value="ECO:0007669"/>
    <property type="project" value="TreeGrafter"/>
</dbReference>
<dbReference type="EC" id="3.4.19.12" evidence="8"/>
<dbReference type="SUPFAM" id="SSF54001">
    <property type="entry name" value="Cysteine proteinases"/>
    <property type="match status" value="1"/>
</dbReference>
<keyword evidence="5 7" id="KW-0378">Hydrolase</keyword>
<evidence type="ECO:0000256" key="5">
    <source>
        <dbReference type="ARBA" id="ARBA00022801"/>
    </source>
</evidence>
<dbReference type="PANTHER" id="PTHR10589:SF16">
    <property type="entry name" value="UBIQUITIN CARBOXYL-TERMINAL HYDROLASE ISOZYME L5"/>
    <property type="match status" value="1"/>
</dbReference>
<dbReference type="Pfam" id="PF01088">
    <property type="entry name" value="Peptidase_C12"/>
    <property type="match status" value="1"/>
</dbReference>
<comment type="caution">
    <text evidence="11">The sequence shown here is derived from an EMBL/GenBank/DDBJ whole genome shotgun (WGS) entry which is preliminary data.</text>
</comment>
<evidence type="ECO:0000313" key="12">
    <source>
        <dbReference type="Proteomes" id="UP001273166"/>
    </source>
</evidence>
<feature type="active site" description="Nucleophile" evidence="7">
    <location>
        <position position="176"/>
    </location>
</feature>
<evidence type="ECO:0000259" key="10">
    <source>
        <dbReference type="PROSITE" id="PS52048"/>
    </source>
</evidence>
<evidence type="ECO:0000256" key="8">
    <source>
        <dbReference type="RuleBase" id="RU361215"/>
    </source>
</evidence>
<dbReference type="GO" id="GO:0006511">
    <property type="term" value="P:ubiquitin-dependent protein catabolic process"/>
    <property type="evidence" value="ECO:0007669"/>
    <property type="project" value="UniProtKB-UniRule"/>
</dbReference>
<feature type="site" description="Transition state stabilizer" evidence="7">
    <location>
        <position position="170"/>
    </location>
</feature>
<feature type="site" description="Important for enzyme activity" evidence="7">
    <location>
        <position position="254"/>
    </location>
</feature>
<keyword evidence="6 7" id="KW-0788">Thiol protease</keyword>
<dbReference type="PRINTS" id="PR00707">
    <property type="entry name" value="UBCTHYDRLASE"/>
</dbReference>
<dbReference type="PROSITE" id="PS52049">
    <property type="entry name" value="ULD"/>
    <property type="match status" value="1"/>
</dbReference>
<keyword evidence="12" id="KW-1185">Reference proteome</keyword>
<reference evidence="11" key="1">
    <citation type="journal article" date="2023" name="Mol. Phylogenet. Evol.">
        <title>Genome-scale phylogeny and comparative genomics of the fungal order Sordariales.</title>
        <authorList>
            <person name="Hensen N."/>
            <person name="Bonometti L."/>
            <person name="Westerberg I."/>
            <person name="Brannstrom I.O."/>
            <person name="Guillou S."/>
            <person name="Cros-Aarteil S."/>
            <person name="Calhoun S."/>
            <person name="Haridas S."/>
            <person name="Kuo A."/>
            <person name="Mondo S."/>
            <person name="Pangilinan J."/>
            <person name="Riley R."/>
            <person name="LaButti K."/>
            <person name="Andreopoulos B."/>
            <person name="Lipzen A."/>
            <person name="Chen C."/>
            <person name="Yan M."/>
            <person name="Daum C."/>
            <person name="Ng V."/>
            <person name="Clum A."/>
            <person name="Steindorff A."/>
            <person name="Ohm R.A."/>
            <person name="Martin F."/>
            <person name="Silar P."/>
            <person name="Natvig D.O."/>
            <person name="Lalanne C."/>
            <person name="Gautier V."/>
            <person name="Ament-Velasquez S.L."/>
            <person name="Kruys A."/>
            <person name="Hutchinson M.I."/>
            <person name="Powell A.J."/>
            <person name="Barry K."/>
            <person name="Miller A.N."/>
            <person name="Grigoriev I.V."/>
            <person name="Debuchy R."/>
            <person name="Gladieux P."/>
            <person name="Hiltunen Thoren M."/>
            <person name="Johannesson H."/>
        </authorList>
    </citation>
    <scope>NUCLEOTIDE SEQUENCE</scope>
    <source>
        <strain evidence="11">CBS 333.67</strain>
    </source>
</reference>
<feature type="domain" description="UCH catalytic" evidence="10">
    <location>
        <begin position="97"/>
        <end position="301"/>
    </location>
</feature>
<dbReference type="PANTHER" id="PTHR10589">
    <property type="entry name" value="UBIQUITIN CARBOXYL-TERMINAL HYDROLASE"/>
    <property type="match status" value="1"/>
</dbReference>
<dbReference type="InterPro" id="IPR036959">
    <property type="entry name" value="Peptidase_C12_UCH_sf"/>
</dbReference>
<dbReference type="Proteomes" id="UP001273166">
    <property type="component" value="Unassembled WGS sequence"/>
</dbReference>
<comment type="catalytic activity">
    <reaction evidence="1 7 8">
        <text>Thiol-dependent hydrolysis of ester, thioester, amide, peptide and isopeptide bonds formed by the C-terminal Gly of ubiquitin (a 76-residue protein attached to proteins as an intracellular targeting signal).</text>
        <dbReference type="EC" id="3.4.19.12"/>
    </reaction>
</comment>
<evidence type="ECO:0000256" key="7">
    <source>
        <dbReference type="PROSITE-ProRule" id="PRU01393"/>
    </source>
</evidence>
<dbReference type="Gene3D" id="3.40.532.10">
    <property type="entry name" value="Peptidase C12, ubiquitin carboxyl-terminal hydrolase"/>
    <property type="match status" value="1"/>
</dbReference>
<protein>
    <recommendedName>
        <fullName evidence="8">Ubiquitin carboxyl-terminal hydrolase</fullName>
        <ecNumber evidence="8">3.4.19.12</ecNumber>
    </recommendedName>
</protein>
<keyword evidence="3 7" id="KW-0645">Protease</keyword>
<reference evidence="11" key="2">
    <citation type="submission" date="2023-06" db="EMBL/GenBank/DDBJ databases">
        <authorList>
            <consortium name="Lawrence Berkeley National Laboratory"/>
            <person name="Mondo S.J."/>
            <person name="Hensen N."/>
            <person name="Bonometti L."/>
            <person name="Westerberg I."/>
            <person name="Brannstrom I.O."/>
            <person name="Guillou S."/>
            <person name="Cros-Aarteil S."/>
            <person name="Calhoun S."/>
            <person name="Haridas S."/>
            <person name="Kuo A."/>
            <person name="Pangilinan J."/>
            <person name="Riley R."/>
            <person name="Labutti K."/>
            <person name="Andreopoulos B."/>
            <person name="Lipzen A."/>
            <person name="Chen C."/>
            <person name="Yanf M."/>
            <person name="Daum C."/>
            <person name="Ng V."/>
            <person name="Clum A."/>
            <person name="Steindorff A."/>
            <person name="Ohm R."/>
            <person name="Martin F."/>
            <person name="Silar P."/>
            <person name="Natvig D."/>
            <person name="Lalanne C."/>
            <person name="Gautier V."/>
            <person name="Ament-Velasquez S.L."/>
            <person name="Kruys A."/>
            <person name="Hutchinson M.I."/>
            <person name="Powell A.J."/>
            <person name="Barry K."/>
            <person name="Miller A.N."/>
            <person name="Grigoriev I.V."/>
            <person name="Debuchy R."/>
            <person name="Gladieux P."/>
            <person name="Thoren M.H."/>
            <person name="Johannesson H."/>
        </authorList>
    </citation>
    <scope>NUCLEOTIDE SEQUENCE</scope>
    <source>
        <strain evidence="11">CBS 333.67</strain>
    </source>
</reference>
<proteinExistence type="inferred from homology"/>
<evidence type="ECO:0000313" key="11">
    <source>
        <dbReference type="EMBL" id="KAK3305531.1"/>
    </source>
</evidence>
<evidence type="ECO:0000256" key="9">
    <source>
        <dbReference type="SAM" id="MobiDB-lite"/>
    </source>
</evidence>
<dbReference type="RefSeq" id="XP_062721311.1">
    <property type="nucleotide sequence ID" value="XM_062866963.1"/>
</dbReference>
<dbReference type="InterPro" id="IPR001578">
    <property type="entry name" value="Peptidase_C12_UCH"/>
</dbReference>
<feature type="region of interest" description="Disordered" evidence="9">
    <location>
        <begin position="357"/>
        <end position="385"/>
    </location>
</feature>
<keyword evidence="4 7" id="KW-0833">Ubl conjugation pathway</keyword>
<dbReference type="GO" id="GO:0016579">
    <property type="term" value="P:protein deubiquitination"/>
    <property type="evidence" value="ECO:0007669"/>
    <property type="project" value="TreeGrafter"/>
</dbReference>
<evidence type="ECO:0000256" key="6">
    <source>
        <dbReference type="ARBA" id="ARBA00022807"/>
    </source>
</evidence>
<feature type="region of interest" description="Disordered" evidence="9">
    <location>
        <begin position="213"/>
        <end position="234"/>
    </location>
</feature>
<evidence type="ECO:0000256" key="4">
    <source>
        <dbReference type="ARBA" id="ARBA00022786"/>
    </source>
</evidence>
<feature type="region of interest" description="Disordered" evidence="9">
    <location>
        <begin position="1"/>
        <end position="75"/>
    </location>
</feature>
<dbReference type="GO" id="GO:0004843">
    <property type="term" value="F:cysteine-type deubiquitinase activity"/>
    <property type="evidence" value="ECO:0007669"/>
    <property type="project" value="UniProtKB-UniRule"/>
</dbReference>
<dbReference type="InterPro" id="IPR038765">
    <property type="entry name" value="Papain-like_cys_pep_sf"/>
</dbReference>
<feature type="compositionally biased region" description="Basic residues" evidence="9">
    <location>
        <begin position="213"/>
        <end position="227"/>
    </location>
</feature>
<accession>A0AAJ0GSW6</accession>
<dbReference type="GeneID" id="87885792"/>
<evidence type="ECO:0000256" key="3">
    <source>
        <dbReference type="ARBA" id="ARBA00022670"/>
    </source>
</evidence>
<dbReference type="AlphaFoldDB" id="A0AAJ0GSW6"/>
<evidence type="ECO:0000256" key="1">
    <source>
        <dbReference type="ARBA" id="ARBA00000707"/>
    </source>
</evidence>
<feature type="active site" description="Proton donor" evidence="7">
    <location>
        <position position="239"/>
    </location>
</feature>